<organism evidence="2 3">
    <name type="scientific">Byssothecium circinans</name>
    <dbReference type="NCBI Taxonomy" id="147558"/>
    <lineage>
        <taxon>Eukaryota</taxon>
        <taxon>Fungi</taxon>
        <taxon>Dikarya</taxon>
        <taxon>Ascomycota</taxon>
        <taxon>Pezizomycotina</taxon>
        <taxon>Dothideomycetes</taxon>
        <taxon>Pleosporomycetidae</taxon>
        <taxon>Pleosporales</taxon>
        <taxon>Massarineae</taxon>
        <taxon>Massarinaceae</taxon>
        <taxon>Byssothecium</taxon>
    </lineage>
</organism>
<evidence type="ECO:0000313" key="3">
    <source>
        <dbReference type="Proteomes" id="UP000800035"/>
    </source>
</evidence>
<keyword evidence="1" id="KW-0732">Signal</keyword>
<dbReference type="AlphaFoldDB" id="A0A6A5UAX2"/>
<reference evidence="2" key="1">
    <citation type="journal article" date="2020" name="Stud. Mycol.">
        <title>101 Dothideomycetes genomes: a test case for predicting lifestyles and emergence of pathogens.</title>
        <authorList>
            <person name="Haridas S."/>
            <person name="Albert R."/>
            <person name="Binder M."/>
            <person name="Bloem J."/>
            <person name="Labutti K."/>
            <person name="Salamov A."/>
            <person name="Andreopoulos B."/>
            <person name="Baker S."/>
            <person name="Barry K."/>
            <person name="Bills G."/>
            <person name="Bluhm B."/>
            <person name="Cannon C."/>
            <person name="Castanera R."/>
            <person name="Culley D."/>
            <person name="Daum C."/>
            <person name="Ezra D."/>
            <person name="Gonzalez J."/>
            <person name="Henrissat B."/>
            <person name="Kuo A."/>
            <person name="Liang C."/>
            <person name="Lipzen A."/>
            <person name="Lutzoni F."/>
            <person name="Magnuson J."/>
            <person name="Mondo S."/>
            <person name="Nolan M."/>
            <person name="Ohm R."/>
            <person name="Pangilinan J."/>
            <person name="Park H.-J."/>
            <person name="Ramirez L."/>
            <person name="Alfaro M."/>
            <person name="Sun H."/>
            <person name="Tritt A."/>
            <person name="Yoshinaga Y."/>
            <person name="Zwiers L.-H."/>
            <person name="Turgeon B."/>
            <person name="Goodwin S."/>
            <person name="Spatafora J."/>
            <person name="Crous P."/>
            <person name="Grigoriev I."/>
        </authorList>
    </citation>
    <scope>NUCLEOTIDE SEQUENCE</scope>
    <source>
        <strain evidence="2">CBS 675.92</strain>
    </source>
</reference>
<gene>
    <name evidence="2" type="ORF">CC80DRAFT_489200</name>
</gene>
<sequence>MLPVFILAAFLLKTAAASSEVIWLKPQQAAVVKIDTPGYPLWVMDKNNPDAPALYRDEDEAYWQTSDPAAVLLNISMSGNNHTLYMNGQAILPLEDSNRPPLISAYQVHADTSIKAIRTFAASGLLKGRLDQEDLQHRSFLELDYDRLVEADPETGPYRSHKPTLRFRIMGVGAFTKDDVLDVNKQEVLHVTLNDMNGGTSKDPKRSYAITQIEIKIVDESYGGIHKGPEEDFERECTITSWACPDTGLYTPVAPYYRFIWRKKFDQFGRIGSTRHAIAKKLNVLQERFGLALLKQYAILAAAGLIALASWNAYKQLSSGDDAVRKNAEEKLKGKAAITYANDEEDDAWIAEHTMDVGTALTDKEVQQLNYIIPEE</sequence>
<protein>
    <submittedName>
        <fullName evidence="2">Uncharacterized protein</fullName>
    </submittedName>
</protein>
<dbReference type="EMBL" id="ML976982">
    <property type="protein sequence ID" value="KAF1960972.1"/>
    <property type="molecule type" value="Genomic_DNA"/>
</dbReference>
<proteinExistence type="predicted"/>
<name>A0A6A5UAX2_9PLEO</name>
<keyword evidence="3" id="KW-1185">Reference proteome</keyword>
<accession>A0A6A5UAX2</accession>
<evidence type="ECO:0000313" key="2">
    <source>
        <dbReference type="EMBL" id="KAF1960972.1"/>
    </source>
</evidence>
<feature type="chain" id="PRO_5025648905" evidence="1">
    <location>
        <begin position="18"/>
        <end position="376"/>
    </location>
</feature>
<dbReference type="Proteomes" id="UP000800035">
    <property type="component" value="Unassembled WGS sequence"/>
</dbReference>
<dbReference type="OrthoDB" id="3917128at2759"/>
<feature type="signal peptide" evidence="1">
    <location>
        <begin position="1"/>
        <end position="17"/>
    </location>
</feature>
<evidence type="ECO:0000256" key="1">
    <source>
        <dbReference type="SAM" id="SignalP"/>
    </source>
</evidence>